<name>A0A1A8GNQ2_9TELE</name>
<evidence type="ECO:0000256" key="2">
    <source>
        <dbReference type="SAM" id="Phobius"/>
    </source>
</evidence>
<proteinExistence type="predicted"/>
<evidence type="ECO:0000313" key="3">
    <source>
        <dbReference type="EMBL" id="SBQ72638.1"/>
    </source>
</evidence>
<keyword evidence="2" id="KW-1133">Transmembrane helix</keyword>
<gene>
    <name evidence="3" type="primary">PRDM16</name>
</gene>
<keyword evidence="2" id="KW-0472">Membrane</keyword>
<feature type="region of interest" description="Disordered" evidence="1">
    <location>
        <begin position="64"/>
        <end position="83"/>
    </location>
</feature>
<sequence>MKNSHWTSALAAGIVVVIMVCLLSCKIERTTYMEQERGSPIRTKPQEVFHIPICNRCTNRPYPNTSSRHHSHTSHHPCTMPSPQHSLWTPSTAGWRRGSYSTQLEL</sequence>
<feature type="transmembrane region" description="Helical" evidence="2">
    <location>
        <begin position="6"/>
        <end position="25"/>
    </location>
</feature>
<reference evidence="3" key="2">
    <citation type="submission" date="2016-06" db="EMBL/GenBank/DDBJ databases">
        <title>The genome of a short-lived fish provides insights into sex chromosome evolution and the genetic control of aging.</title>
        <authorList>
            <person name="Reichwald K."/>
            <person name="Felder M."/>
            <person name="Petzold A."/>
            <person name="Koch P."/>
            <person name="Groth M."/>
            <person name="Platzer M."/>
        </authorList>
    </citation>
    <scope>NUCLEOTIDE SEQUENCE</scope>
    <source>
        <tissue evidence="3">Brain</tissue>
    </source>
</reference>
<accession>A0A1A8GNQ2</accession>
<reference evidence="3" key="1">
    <citation type="submission" date="2016-05" db="EMBL/GenBank/DDBJ databases">
        <authorList>
            <person name="Lavstsen T."/>
            <person name="Jespersen J.S."/>
        </authorList>
    </citation>
    <scope>NUCLEOTIDE SEQUENCE</scope>
    <source>
        <tissue evidence="3">Brain</tissue>
    </source>
</reference>
<dbReference type="EMBL" id="HAEC01004561">
    <property type="protein sequence ID" value="SBQ72638.1"/>
    <property type="molecule type" value="Transcribed_RNA"/>
</dbReference>
<protein>
    <submittedName>
        <fullName evidence="3">PR domain containing 16</fullName>
    </submittedName>
</protein>
<dbReference type="AlphaFoldDB" id="A0A1A8GNQ2"/>
<evidence type="ECO:0000256" key="1">
    <source>
        <dbReference type="SAM" id="MobiDB-lite"/>
    </source>
</evidence>
<keyword evidence="2" id="KW-0812">Transmembrane</keyword>
<organism evidence="3">
    <name type="scientific">Nothobranchius korthausae</name>
    <dbReference type="NCBI Taxonomy" id="1143690"/>
    <lineage>
        <taxon>Eukaryota</taxon>
        <taxon>Metazoa</taxon>
        <taxon>Chordata</taxon>
        <taxon>Craniata</taxon>
        <taxon>Vertebrata</taxon>
        <taxon>Euteleostomi</taxon>
        <taxon>Actinopterygii</taxon>
        <taxon>Neopterygii</taxon>
        <taxon>Teleostei</taxon>
        <taxon>Neoteleostei</taxon>
        <taxon>Acanthomorphata</taxon>
        <taxon>Ovalentaria</taxon>
        <taxon>Atherinomorphae</taxon>
        <taxon>Cyprinodontiformes</taxon>
        <taxon>Nothobranchiidae</taxon>
        <taxon>Nothobranchius</taxon>
    </lineage>
</organism>